<reference evidence="4 5" key="1">
    <citation type="journal article" date="2012" name="BMC Genomics">
        <title>Sequencing the genome of Marssonina brunnea reveals fungus-poplar co-evolution.</title>
        <authorList>
            <person name="Zhu S."/>
            <person name="Cao Y.-Z."/>
            <person name="Jiang C."/>
            <person name="Tan B.-Y."/>
            <person name="Wang Z."/>
            <person name="Feng S."/>
            <person name="Zhang L."/>
            <person name="Su X.-H."/>
            <person name="Brejova B."/>
            <person name="Vinar T."/>
            <person name="Xu M."/>
            <person name="Wang M.-X."/>
            <person name="Zhang S.-G."/>
            <person name="Huang M.-R."/>
            <person name="Wu R."/>
            <person name="Zhou Y."/>
        </authorList>
    </citation>
    <scope>NUCLEOTIDE SEQUENCE [LARGE SCALE GENOMIC DNA]</scope>
    <source>
        <strain evidence="4 5">MB_m1</strain>
    </source>
</reference>
<dbReference type="OrthoDB" id="121380at2759"/>
<dbReference type="Proteomes" id="UP000006753">
    <property type="component" value="Unassembled WGS sequence"/>
</dbReference>
<sequence>MRLLSLTFATLLAPVLVHAHPGHDIQQEIKERAASLENYPRDLSHCAAKLKARGNEARNIDRRSALLKAERQKRGLHPGLPLLTARDAGTVLNTSHLSPIAYTPETSTDVLFSGNKSCILAPEVTEGPYYVSGEYIRSDVRETDHENGVDLILDVQVIDVATCEPLPSIMLDLWYANTTGVYSGIVAGGNGDISDLSNINTTHSRGLQLTDSDGVAQFTTFYPGHYTGRTNHIHVATHVNGTAFANGTFLGTTVSHVGQIFMDQSLTTQVEATEFYAPNTQQLTTNANDSIFNQAAAVGDPVIEYSLLSSNIEDGIFGWIAFGIDSSFVGTIRAAAMYGENGGVANPGGGGGPGGPPPTGFPPSPTAV</sequence>
<dbReference type="HOGENOM" id="CLU_027719_0_1_1"/>
<feature type="region of interest" description="Disordered" evidence="1">
    <location>
        <begin position="347"/>
        <end position="368"/>
    </location>
</feature>
<feature type="compositionally biased region" description="Pro residues" evidence="1">
    <location>
        <begin position="354"/>
        <end position="368"/>
    </location>
</feature>
<dbReference type="EMBL" id="JH921460">
    <property type="protein sequence ID" value="EKD12207.1"/>
    <property type="molecule type" value="Genomic_DNA"/>
</dbReference>
<dbReference type="InterPro" id="IPR015889">
    <property type="entry name" value="Intradiol_dOase_core"/>
</dbReference>
<dbReference type="KEGG" id="mbe:MBM_09528"/>
<gene>
    <name evidence="4" type="ORF">MBM_09528</name>
</gene>
<dbReference type="eggNOG" id="ENOG502QPRK">
    <property type="taxonomic scope" value="Eukaryota"/>
</dbReference>
<dbReference type="InParanoid" id="K1WJ50"/>
<dbReference type="PANTHER" id="PTHR34315:SF1">
    <property type="entry name" value="INTRADIOL RING-CLEAVAGE DIOXYGENASES DOMAIN-CONTAINING PROTEIN-RELATED"/>
    <property type="match status" value="1"/>
</dbReference>
<dbReference type="CDD" id="cd03457">
    <property type="entry name" value="intradiol_dioxygenase_like"/>
    <property type="match status" value="1"/>
</dbReference>
<evidence type="ECO:0000313" key="4">
    <source>
        <dbReference type="EMBL" id="EKD12207.1"/>
    </source>
</evidence>
<organism evidence="4 5">
    <name type="scientific">Marssonina brunnea f. sp. multigermtubi (strain MB_m1)</name>
    <name type="common">Marssonina leaf spot fungus</name>
    <dbReference type="NCBI Taxonomy" id="1072389"/>
    <lineage>
        <taxon>Eukaryota</taxon>
        <taxon>Fungi</taxon>
        <taxon>Dikarya</taxon>
        <taxon>Ascomycota</taxon>
        <taxon>Pezizomycotina</taxon>
        <taxon>Leotiomycetes</taxon>
        <taxon>Helotiales</taxon>
        <taxon>Drepanopezizaceae</taxon>
        <taxon>Drepanopeziza</taxon>
    </lineage>
</organism>
<dbReference type="OMA" id="YVAGEYI"/>
<keyword evidence="4" id="KW-0560">Oxidoreductase</keyword>
<evidence type="ECO:0000256" key="1">
    <source>
        <dbReference type="SAM" id="MobiDB-lite"/>
    </source>
</evidence>
<protein>
    <submittedName>
        <fullName evidence="4">Extracellular dioxygenase</fullName>
    </submittedName>
</protein>
<keyword evidence="2" id="KW-0732">Signal</keyword>
<dbReference type="SUPFAM" id="SSF49482">
    <property type="entry name" value="Aromatic compound dioxygenase"/>
    <property type="match status" value="1"/>
</dbReference>
<proteinExistence type="predicted"/>
<evidence type="ECO:0000313" key="5">
    <source>
        <dbReference type="Proteomes" id="UP000006753"/>
    </source>
</evidence>
<dbReference type="Gene3D" id="2.60.130.10">
    <property type="entry name" value="Aromatic compound dioxygenase"/>
    <property type="match status" value="1"/>
</dbReference>
<evidence type="ECO:0000259" key="3">
    <source>
        <dbReference type="Pfam" id="PF00775"/>
    </source>
</evidence>
<feature type="domain" description="Intradiol ring-cleavage dioxygenases" evidence="3">
    <location>
        <begin position="126"/>
        <end position="231"/>
    </location>
</feature>
<dbReference type="GO" id="GO:0016702">
    <property type="term" value="F:oxidoreductase activity, acting on single donors with incorporation of molecular oxygen, incorporation of two atoms of oxygen"/>
    <property type="evidence" value="ECO:0007669"/>
    <property type="project" value="InterPro"/>
</dbReference>
<keyword evidence="5" id="KW-1185">Reference proteome</keyword>
<feature type="signal peptide" evidence="2">
    <location>
        <begin position="1"/>
        <end position="19"/>
    </location>
</feature>
<dbReference type="AlphaFoldDB" id="K1WJ50"/>
<feature type="chain" id="PRO_5003854461" evidence="2">
    <location>
        <begin position="20"/>
        <end position="368"/>
    </location>
</feature>
<accession>K1WJ50</accession>
<dbReference type="PANTHER" id="PTHR34315">
    <property type="match status" value="1"/>
</dbReference>
<dbReference type="RefSeq" id="XP_007297417.1">
    <property type="nucleotide sequence ID" value="XM_007297355.1"/>
</dbReference>
<dbReference type="GeneID" id="18765463"/>
<name>K1WJ50_MARBU</name>
<dbReference type="Pfam" id="PF00775">
    <property type="entry name" value="Dioxygenase_C"/>
    <property type="match status" value="1"/>
</dbReference>
<evidence type="ECO:0000256" key="2">
    <source>
        <dbReference type="SAM" id="SignalP"/>
    </source>
</evidence>
<keyword evidence="4" id="KW-0223">Dioxygenase</keyword>
<dbReference type="InterPro" id="IPR000627">
    <property type="entry name" value="Intradiol_dOase_C"/>
</dbReference>
<dbReference type="GO" id="GO:0008199">
    <property type="term" value="F:ferric iron binding"/>
    <property type="evidence" value="ECO:0007669"/>
    <property type="project" value="InterPro"/>
</dbReference>